<evidence type="ECO:0000256" key="1">
    <source>
        <dbReference type="SAM" id="MobiDB-lite"/>
    </source>
</evidence>
<dbReference type="Proteomes" id="UP001501116">
    <property type="component" value="Unassembled WGS sequence"/>
</dbReference>
<feature type="compositionally biased region" description="Basic and acidic residues" evidence="1">
    <location>
        <begin position="147"/>
        <end position="162"/>
    </location>
</feature>
<protein>
    <submittedName>
        <fullName evidence="3">Uncharacterized protein</fullName>
    </submittedName>
</protein>
<feature type="transmembrane region" description="Helical" evidence="2">
    <location>
        <begin position="315"/>
        <end position="335"/>
    </location>
</feature>
<feature type="region of interest" description="Disordered" evidence="1">
    <location>
        <begin position="468"/>
        <end position="522"/>
    </location>
</feature>
<feature type="compositionally biased region" description="Basic and acidic residues" evidence="1">
    <location>
        <begin position="468"/>
        <end position="492"/>
    </location>
</feature>
<keyword evidence="2" id="KW-1133">Transmembrane helix</keyword>
<proteinExistence type="predicted"/>
<evidence type="ECO:0000313" key="3">
    <source>
        <dbReference type="EMBL" id="GAA1937265.1"/>
    </source>
</evidence>
<feature type="region of interest" description="Disordered" evidence="1">
    <location>
        <begin position="1"/>
        <end position="22"/>
    </location>
</feature>
<organism evidence="3 4">
    <name type="scientific">Amycolatopsis minnesotensis</name>
    <dbReference type="NCBI Taxonomy" id="337894"/>
    <lineage>
        <taxon>Bacteria</taxon>
        <taxon>Bacillati</taxon>
        <taxon>Actinomycetota</taxon>
        <taxon>Actinomycetes</taxon>
        <taxon>Pseudonocardiales</taxon>
        <taxon>Pseudonocardiaceae</taxon>
        <taxon>Amycolatopsis</taxon>
    </lineage>
</organism>
<evidence type="ECO:0000313" key="4">
    <source>
        <dbReference type="Proteomes" id="UP001501116"/>
    </source>
</evidence>
<keyword evidence="4" id="KW-1185">Reference proteome</keyword>
<feature type="transmembrane region" description="Helical" evidence="2">
    <location>
        <begin position="276"/>
        <end position="295"/>
    </location>
</feature>
<feature type="transmembrane region" description="Helical" evidence="2">
    <location>
        <begin position="179"/>
        <end position="203"/>
    </location>
</feature>
<evidence type="ECO:0000256" key="2">
    <source>
        <dbReference type="SAM" id="Phobius"/>
    </source>
</evidence>
<comment type="caution">
    <text evidence="3">The sequence shown here is derived from an EMBL/GenBank/DDBJ whole genome shotgun (WGS) entry which is preliminary data.</text>
</comment>
<sequence length="522" mass="58268">MMTDRQKSKPAKSAAPPMPSWYARWRSNRPYSRRVRAWRTDAWRELARRESRRTEHEPIFSDRRFFGDAEAEFWPLVKENAAGLSAADADLNQADTRTKVAEGRQTEASETVRRRRQDVRYHRHRCGLPADAPGFPDQEPPLTAHPDPPERTTPENLHPDQHIDVDALQTRAKRRYRRLIARTADGVIVLFDELFFFQVYLTITGLDLTRSRIAQLAVGVPGGLFLGLLSPIVVIVAAHVLAEHVARVRAGMVSSPPGNPTTTWQVVTQWLKRHGVATLAGLILLMASFAFARAAAARLSTAPASDDALRSAMSLVLMLLFFALPWVVFLAHLYAENPKADRLAALREEHEARPLTDLRLAEQALADALVEETSAKNETVAAKADREAAWDRLYVVVHDVASEVDHLMVKARNLAIGVRPLMAWPDSPEGTASYTKDLVESLEKIAVDWSPLEPHLHLLERIAPDDKRRQQVHALRTDTARMRAVPQREESSGKGTVPVNSSHPEAVTAPLPMHPLAGGKDQ</sequence>
<keyword evidence="2" id="KW-0472">Membrane</keyword>
<dbReference type="EMBL" id="BAAANN010000001">
    <property type="protein sequence ID" value="GAA1937265.1"/>
    <property type="molecule type" value="Genomic_DNA"/>
</dbReference>
<gene>
    <name evidence="3" type="ORF">GCM10009754_00370</name>
</gene>
<reference evidence="4" key="1">
    <citation type="journal article" date="2019" name="Int. J. Syst. Evol. Microbiol.">
        <title>The Global Catalogue of Microorganisms (GCM) 10K type strain sequencing project: providing services to taxonomists for standard genome sequencing and annotation.</title>
        <authorList>
            <consortium name="The Broad Institute Genomics Platform"/>
            <consortium name="The Broad Institute Genome Sequencing Center for Infectious Disease"/>
            <person name="Wu L."/>
            <person name="Ma J."/>
        </authorList>
    </citation>
    <scope>NUCLEOTIDE SEQUENCE [LARGE SCALE GENOMIC DNA]</scope>
    <source>
        <strain evidence="4">JCM 14545</strain>
    </source>
</reference>
<name>A0ABP5B8W5_9PSEU</name>
<feature type="transmembrane region" description="Helical" evidence="2">
    <location>
        <begin position="223"/>
        <end position="242"/>
    </location>
</feature>
<accession>A0ABP5B8W5</accession>
<feature type="region of interest" description="Disordered" evidence="1">
    <location>
        <begin position="126"/>
        <end position="162"/>
    </location>
</feature>
<keyword evidence="2" id="KW-0812">Transmembrane</keyword>